<sequence length="95" mass="10144">MRATPERKGGSPTAGAGRLHGREGNVTRLYKRSTSGLVLQRRRAANNPNMDIGIQPATPTSFIDSPASPDYSDIPNTSVACTSVTKQAIREANSF</sequence>
<gene>
    <name evidence="2" type="ORF">EVAR_61164_1</name>
</gene>
<proteinExistence type="predicted"/>
<organism evidence="2 3">
    <name type="scientific">Eumeta variegata</name>
    <name type="common">Bagworm moth</name>
    <name type="synonym">Eumeta japonica</name>
    <dbReference type="NCBI Taxonomy" id="151549"/>
    <lineage>
        <taxon>Eukaryota</taxon>
        <taxon>Metazoa</taxon>
        <taxon>Ecdysozoa</taxon>
        <taxon>Arthropoda</taxon>
        <taxon>Hexapoda</taxon>
        <taxon>Insecta</taxon>
        <taxon>Pterygota</taxon>
        <taxon>Neoptera</taxon>
        <taxon>Endopterygota</taxon>
        <taxon>Lepidoptera</taxon>
        <taxon>Glossata</taxon>
        <taxon>Ditrysia</taxon>
        <taxon>Tineoidea</taxon>
        <taxon>Psychidae</taxon>
        <taxon>Oiketicinae</taxon>
        <taxon>Eumeta</taxon>
    </lineage>
</organism>
<evidence type="ECO:0000313" key="3">
    <source>
        <dbReference type="Proteomes" id="UP000299102"/>
    </source>
</evidence>
<evidence type="ECO:0000256" key="1">
    <source>
        <dbReference type="SAM" id="MobiDB-lite"/>
    </source>
</evidence>
<name>A0A4C1ZN35_EUMVA</name>
<keyword evidence="3" id="KW-1185">Reference proteome</keyword>
<accession>A0A4C1ZN35</accession>
<evidence type="ECO:0000313" key="2">
    <source>
        <dbReference type="EMBL" id="GBP89886.1"/>
    </source>
</evidence>
<comment type="caution">
    <text evidence="2">The sequence shown here is derived from an EMBL/GenBank/DDBJ whole genome shotgun (WGS) entry which is preliminary data.</text>
</comment>
<protein>
    <submittedName>
        <fullName evidence="2">Uncharacterized protein</fullName>
    </submittedName>
</protein>
<dbReference type="EMBL" id="BGZK01002041">
    <property type="protein sequence ID" value="GBP89886.1"/>
    <property type="molecule type" value="Genomic_DNA"/>
</dbReference>
<feature type="region of interest" description="Disordered" evidence="1">
    <location>
        <begin position="1"/>
        <end position="26"/>
    </location>
</feature>
<reference evidence="2 3" key="1">
    <citation type="journal article" date="2019" name="Commun. Biol.">
        <title>The bagworm genome reveals a unique fibroin gene that provides high tensile strength.</title>
        <authorList>
            <person name="Kono N."/>
            <person name="Nakamura H."/>
            <person name="Ohtoshi R."/>
            <person name="Tomita M."/>
            <person name="Numata K."/>
            <person name="Arakawa K."/>
        </authorList>
    </citation>
    <scope>NUCLEOTIDE SEQUENCE [LARGE SCALE GENOMIC DNA]</scope>
</reference>
<dbReference type="AlphaFoldDB" id="A0A4C1ZN35"/>
<dbReference type="Proteomes" id="UP000299102">
    <property type="component" value="Unassembled WGS sequence"/>
</dbReference>
<feature type="region of interest" description="Disordered" evidence="1">
    <location>
        <begin position="43"/>
        <end position="69"/>
    </location>
</feature>